<dbReference type="SUPFAM" id="SSF82171">
    <property type="entry name" value="DPP6 N-terminal domain-like"/>
    <property type="match status" value="1"/>
</dbReference>
<dbReference type="InterPro" id="IPR011659">
    <property type="entry name" value="WD40"/>
</dbReference>
<comment type="similarity">
    <text evidence="1">Belongs to the TolB family.</text>
</comment>
<evidence type="ECO:0000313" key="3">
    <source>
        <dbReference type="EMBL" id="MBC8334655.1"/>
    </source>
</evidence>
<feature type="chain" id="PRO_5035255743" evidence="2">
    <location>
        <begin position="27"/>
        <end position="441"/>
    </location>
</feature>
<accession>A0A8J6NIB8</accession>
<dbReference type="Gene3D" id="2.120.10.30">
    <property type="entry name" value="TolB, C-terminal domain"/>
    <property type="match status" value="2"/>
</dbReference>
<evidence type="ECO:0000256" key="2">
    <source>
        <dbReference type="SAM" id="SignalP"/>
    </source>
</evidence>
<gene>
    <name evidence="3" type="ORF">H8E29_05275</name>
</gene>
<sequence>MKITPLYRSRILFASLILSITTLACALLNQTLPIDQPLTPQSKSNDLIAYLGVDGNLYTIDEHGENRTAITDDARKIESDDEMLRIYSHPTWSFDGRHLAFVSVESQDLQITSRLLVADPMSAEISEVFESNTEFPFYLYWAPDNERISFLSNATIPNGLTFRLAYLNGDESQILDQGQPYYWVWAPDGSEIFIHQGGSSSSNPDARLGTLSPSSLETRDISLSPGHFQAPGWSPDGKYLLAAIENESRGELIQLNKEGDLLQKLADYEATIAFNWSPDGEQIAYLATSAASSGRVGKLAVISTGNADILHRAPEDTVIAYFWAPDSQSVAYFSVQLPGRDQDEISTRSQDVLWLDLKILNITTGETHRLSTFQLGSEFLSTLTFFDQYHHSATIWSPDSAKLVYATDNPDGVASIWVVDADGESQALRIAEGTLAFWSWK</sequence>
<proteinExistence type="inferred from homology"/>
<dbReference type="PROSITE" id="PS51257">
    <property type="entry name" value="PROKAR_LIPOPROTEIN"/>
    <property type="match status" value="1"/>
</dbReference>
<name>A0A8J6NIB8_9CHLR</name>
<dbReference type="EMBL" id="JACNJN010000074">
    <property type="protein sequence ID" value="MBC8334655.1"/>
    <property type="molecule type" value="Genomic_DNA"/>
</dbReference>
<dbReference type="PANTHER" id="PTHR36842">
    <property type="entry name" value="PROTEIN TOLB HOMOLOG"/>
    <property type="match status" value="1"/>
</dbReference>
<dbReference type="Pfam" id="PF07676">
    <property type="entry name" value="PD40"/>
    <property type="match status" value="2"/>
</dbReference>
<evidence type="ECO:0000313" key="4">
    <source>
        <dbReference type="Proteomes" id="UP000614469"/>
    </source>
</evidence>
<dbReference type="InterPro" id="IPR011042">
    <property type="entry name" value="6-blade_b-propeller_TolB-like"/>
</dbReference>
<evidence type="ECO:0000256" key="1">
    <source>
        <dbReference type="ARBA" id="ARBA00009820"/>
    </source>
</evidence>
<keyword evidence="2" id="KW-0732">Signal</keyword>
<protein>
    <submittedName>
        <fullName evidence="3">PD40 domain-containing protein</fullName>
    </submittedName>
</protein>
<feature type="signal peptide" evidence="2">
    <location>
        <begin position="1"/>
        <end position="26"/>
    </location>
</feature>
<dbReference type="PANTHER" id="PTHR36842:SF1">
    <property type="entry name" value="PROTEIN TOLB"/>
    <property type="match status" value="1"/>
</dbReference>
<dbReference type="AlphaFoldDB" id="A0A8J6NIB8"/>
<dbReference type="Proteomes" id="UP000614469">
    <property type="component" value="Unassembled WGS sequence"/>
</dbReference>
<organism evidence="3 4">
    <name type="scientific">Candidatus Desulfolinea nitratireducens</name>
    <dbReference type="NCBI Taxonomy" id="2841698"/>
    <lineage>
        <taxon>Bacteria</taxon>
        <taxon>Bacillati</taxon>
        <taxon>Chloroflexota</taxon>
        <taxon>Anaerolineae</taxon>
        <taxon>Anaerolineales</taxon>
        <taxon>Anaerolineales incertae sedis</taxon>
        <taxon>Candidatus Desulfolinea</taxon>
    </lineage>
</organism>
<comment type="caution">
    <text evidence="3">The sequence shown here is derived from an EMBL/GenBank/DDBJ whole genome shotgun (WGS) entry which is preliminary data.</text>
</comment>
<reference evidence="3 4" key="1">
    <citation type="submission" date="2020-08" db="EMBL/GenBank/DDBJ databases">
        <title>Bridging the membrane lipid divide: bacteria of the FCB group superphylum have the potential to synthesize archaeal ether lipids.</title>
        <authorList>
            <person name="Villanueva L."/>
            <person name="Von Meijenfeldt F.A.B."/>
            <person name="Westbye A.B."/>
            <person name="Yadav S."/>
            <person name="Hopmans E.C."/>
            <person name="Dutilh B.E."/>
            <person name="Sinninghe Damste J.S."/>
        </authorList>
    </citation>
    <scope>NUCLEOTIDE SEQUENCE [LARGE SCALE GENOMIC DNA]</scope>
    <source>
        <strain evidence="3">NIOZ-UU36</strain>
    </source>
</reference>